<comment type="caution">
    <text evidence="1">The sequence shown here is derived from an EMBL/GenBank/DDBJ whole genome shotgun (WGS) entry which is preliminary data.</text>
</comment>
<name>A0AAD7GTR0_MYCRO</name>
<organism evidence="1 2">
    <name type="scientific">Mycena rosella</name>
    <name type="common">Pink bonnet</name>
    <name type="synonym">Agaricus rosellus</name>
    <dbReference type="NCBI Taxonomy" id="1033263"/>
    <lineage>
        <taxon>Eukaryota</taxon>
        <taxon>Fungi</taxon>
        <taxon>Dikarya</taxon>
        <taxon>Basidiomycota</taxon>
        <taxon>Agaricomycotina</taxon>
        <taxon>Agaricomycetes</taxon>
        <taxon>Agaricomycetidae</taxon>
        <taxon>Agaricales</taxon>
        <taxon>Marasmiineae</taxon>
        <taxon>Mycenaceae</taxon>
        <taxon>Mycena</taxon>
    </lineage>
</organism>
<proteinExistence type="predicted"/>
<dbReference type="AlphaFoldDB" id="A0AAD7GTR0"/>
<evidence type="ECO:0000313" key="1">
    <source>
        <dbReference type="EMBL" id="KAJ7704903.1"/>
    </source>
</evidence>
<keyword evidence="2" id="KW-1185">Reference proteome</keyword>
<evidence type="ECO:0000313" key="2">
    <source>
        <dbReference type="Proteomes" id="UP001221757"/>
    </source>
</evidence>
<dbReference type="Proteomes" id="UP001221757">
    <property type="component" value="Unassembled WGS sequence"/>
</dbReference>
<dbReference type="EMBL" id="JARKIE010000009">
    <property type="protein sequence ID" value="KAJ7704903.1"/>
    <property type="molecule type" value="Genomic_DNA"/>
</dbReference>
<gene>
    <name evidence="1" type="ORF">B0H17DRAFT_1126527</name>
</gene>
<protein>
    <submittedName>
        <fullName evidence="1">Uncharacterized protein</fullName>
    </submittedName>
</protein>
<accession>A0AAD7GTR0</accession>
<reference evidence="1" key="1">
    <citation type="submission" date="2023-03" db="EMBL/GenBank/DDBJ databases">
        <title>Massive genome expansion in bonnet fungi (Mycena s.s.) driven by repeated elements and novel gene families across ecological guilds.</title>
        <authorList>
            <consortium name="Lawrence Berkeley National Laboratory"/>
            <person name="Harder C.B."/>
            <person name="Miyauchi S."/>
            <person name="Viragh M."/>
            <person name="Kuo A."/>
            <person name="Thoen E."/>
            <person name="Andreopoulos B."/>
            <person name="Lu D."/>
            <person name="Skrede I."/>
            <person name="Drula E."/>
            <person name="Henrissat B."/>
            <person name="Morin E."/>
            <person name="Kohler A."/>
            <person name="Barry K."/>
            <person name="LaButti K."/>
            <person name="Morin E."/>
            <person name="Salamov A."/>
            <person name="Lipzen A."/>
            <person name="Mereny Z."/>
            <person name="Hegedus B."/>
            <person name="Baldrian P."/>
            <person name="Stursova M."/>
            <person name="Weitz H."/>
            <person name="Taylor A."/>
            <person name="Grigoriev I.V."/>
            <person name="Nagy L.G."/>
            <person name="Martin F."/>
            <person name="Kauserud H."/>
        </authorList>
    </citation>
    <scope>NUCLEOTIDE SEQUENCE</scope>
    <source>
        <strain evidence="1">CBHHK067</strain>
    </source>
</reference>
<sequence length="109" mass="11998">MAKLGAKSEQSSGSGKPGVVMVTLADPWCKALFVQWLRAIEPFSQQICGQKQGSDKFRAKILLEAEFGQKLGVGLEEKLGQNFPNSRNRYPTYKGIIKGPVWGQQEAIT</sequence>